<feature type="transmembrane region" description="Helical" evidence="1">
    <location>
        <begin position="160"/>
        <end position="177"/>
    </location>
</feature>
<feature type="transmembrane region" description="Helical" evidence="1">
    <location>
        <begin position="74"/>
        <end position="97"/>
    </location>
</feature>
<feature type="transmembrane region" description="Helical" evidence="1">
    <location>
        <begin position="134"/>
        <end position="154"/>
    </location>
</feature>
<reference evidence="2 3" key="2">
    <citation type="submission" date="2020-03" db="EMBL/GenBank/DDBJ databases">
        <authorList>
            <person name="Ichikawa N."/>
            <person name="Kimura A."/>
            <person name="Kitahashi Y."/>
            <person name="Uohara A."/>
        </authorList>
    </citation>
    <scope>NUCLEOTIDE SEQUENCE [LARGE SCALE GENOMIC DNA]</scope>
    <source>
        <strain evidence="2 3">NBRC 108639</strain>
    </source>
</reference>
<evidence type="ECO:0000313" key="2">
    <source>
        <dbReference type="EMBL" id="GFJ83838.1"/>
    </source>
</evidence>
<keyword evidence="3" id="KW-1185">Reference proteome</keyword>
<evidence type="ECO:0008006" key="4">
    <source>
        <dbReference type="Google" id="ProtNLM"/>
    </source>
</evidence>
<proteinExistence type="predicted"/>
<dbReference type="EMBL" id="BLPF01000003">
    <property type="protein sequence ID" value="GFJ83838.1"/>
    <property type="molecule type" value="Genomic_DNA"/>
</dbReference>
<keyword evidence="1" id="KW-1133">Transmembrane helix</keyword>
<gene>
    <name evidence="2" type="ORF">Phou_080180</name>
</gene>
<evidence type="ECO:0000313" key="3">
    <source>
        <dbReference type="Proteomes" id="UP000482800"/>
    </source>
</evidence>
<feature type="transmembrane region" description="Helical" evidence="1">
    <location>
        <begin position="103"/>
        <end position="122"/>
    </location>
</feature>
<reference evidence="2 3" key="1">
    <citation type="submission" date="2020-03" db="EMBL/GenBank/DDBJ databases">
        <title>Whole genome shotgun sequence of Phytohabitans houttuyneae NBRC 108639.</title>
        <authorList>
            <person name="Komaki H."/>
            <person name="Tamura T."/>
        </authorList>
    </citation>
    <scope>NUCLEOTIDE SEQUENCE [LARGE SCALE GENOMIC DNA]</scope>
    <source>
        <strain evidence="2 3">NBRC 108639</strain>
    </source>
</reference>
<comment type="caution">
    <text evidence="2">The sequence shown here is derived from an EMBL/GenBank/DDBJ whole genome shotgun (WGS) entry which is preliminary data.</text>
</comment>
<organism evidence="2 3">
    <name type="scientific">Phytohabitans houttuyneae</name>
    <dbReference type="NCBI Taxonomy" id="1076126"/>
    <lineage>
        <taxon>Bacteria</taxon>
        <taxon>Bacillati</taxon>
        <taxon>Actinomycetota</taxon>
        <taxon>Actinomycetes</taxon>
        <taxon>Micromonosporales</taxon>
        <taxon>Micromonosporaceae</taxon>
    </lineage>
</organism>
<feature type="transmembrane region" description="Helical" evidence="1">
    <location>
        <begin position="42"/>
        <end position="62"/>
    </location>
</feature>
<dbReference type="AlphaFoldDB" id="A0A6V8KMS1"/>
<keyword evidence="1" id="KW-0812">Transmembrane</keyword>
<dbReference type="Proteomes" id="UP000482800">
    <property type="component" value="Unassembled WGS sequence"/>
</dbReference>
<accession>A0A6V8KMS1</accession>
<keyword evidence="1" id="KW-0472">Membrane</keyword>
<name>A0A6V8KMS1_9ACTN</name>
<feature type="transmembrane region" description="Helical" evidence="1">
    <location>
        <begin position="12"/>
        <end position="30"/>
    </location>
</feature>
<dbReference type="RefSeq" id="WP_173066759.1">
    <property type="nucleotide sequence ID" value="NZ_BAABGO010000033.1"/>
</dbReference>
<sequence>MDVTRLGRAATSTLIAGALLHVAVGVVQFINPVDPEHPGLPFTIATTTSHLLVLTGVLALATSGAAGSGRLPRIGLPLAGLGWTLIAVAELTVGADFTVAETLFGIGDPLIGLGMILTGIAAVRTNRWHGWRRFAPLACGLYPFAIELPAFVVFGMPNTPAITGIGLVWLALGLALRREVPAISPAKPREVTIR</sequence>
<protein>
    <recommendedName>
        <fullName evidence="4">DUF4386 domain-containing protein</fullName>
    </recommendedName>
</protein>
<evidence type="ECO:0000256" key="1">
    <source>
        <dbReference type="SAM" id="Phobius"/>
    </source>
</evidence>